<gene>
    <name evidence="2" type="ORF">J2Z77_000236</name>
</gene>
<protein>
    <submittedName>
        <fullName evidence="2">Uncharacterized protein</fullName>
    </submittedName>
</protein>
<organism evidence="2 3">
    <name type="scientific">Streptomyces avidinii</name>
    <dbReference type="NCBI Taxonomy" id="1895"/>
    <lineage>
        <taxon>Bacteria</taxon>
        <taxon>Bacillati</taxon>
        <taxon>Actinomycetota</taxon>
        <taxon>Actinomycetes</taxon>
        <taxon>Kitasatosporales</taxon>
        <taxon>Streptomycetaceae</taxon>
        <taxon>Streptomyces</taxon>
    </lineage>
</organism>
<feature type="compositionally biased region" description="Basic and acidic residues" evidence="1">
    <location>
        <begin position="22"/>
        <end position="37"/>
    </location>
</feature>
<proteinExistence type="predicted"/>
<evidence type="ECO:0000313" key="2">
    <source>
        <dbReference type="EMBL" id="MBP2034452.1"/>
    </source>
</evidence>
<evidence type="ECO:0000313" key="3">
    <source>
        <dbReference type="Proteomes" id="UP001519310"/>
    </source>
</evidence>
<sequence length="37" mass="3672">MAQVSAAAPATPAGATPQAERTSVECMDRSGDPRVAA</sequence>
<dbReference type="EMBL" id="JAGGLQ010000001">
    <property type="protein sequence ID" value="MBP2034452.1"/>
    <property type="molecule type" value="Genomic_DNA"/>
</dbReference>
<keyword evidence="3" id="KW-1185">Reference proteome</keyword>
<accession>A0ABS4KWS0</accession>
<evidence type="ECO:0000256" key="1">
    <source>
        <dbReference type="SAM" id="MobiDB-lite"/>
    </source>
</evidence>
<feature type="region of interest" description="Disordered" evidence="1">
    <location>
        <begin position="1"/>
        <end position="37"/>
    </location>
</feature>
<name>A0ABS4KWS0_STRAV</name>
<feature type="compositionally biased region" description="Low complexity" evidence="1">
    <location>
        <begin position="1"/>
        <end position="19"/>
    </location>
</feature>
<comment type="caution">
    <text evidence="2">The sequence shown here is derived from an EMBL/GenBank/DDBJ whole genome shotgun (WGS) entry which is preliminary data.</text>
</comment>
<reference evidence="2 3" key="1">
    <citation type="submission" date="2021-03" db="EMBL/GenBank/DDBJ databases">
        <title>Genomic Encyclopedia of Type Strains, Phase IV (KMG-IV): sequencing the most valuable type-strain genomes for metagenomic binning, comparative biology and taxonomic classification.</title>
        <authorList>
            <person name="Goeker M."/>
        </authorList>
    </citation>
    <scope>NUCLEOTIDE SEQUENCE [LARGE SCALE GENOMIC DNA]</scope>
    <source>
        <strain evidence="2 3">DSM 40526</strain>
    </source>
</reference>
<dbReference type="Proteomes" id="UP001519310">
    <property type="component" value="Unassembled WGS sequence"/>
</dbReference>